<gene>
    <name evidence="3" type="ORF">SNE40_021580</name>
</gene>
<evidence type="ECO:0008006" key="5">
    <source>
        <dbReference type="Google" id="ProtNLM"/>
    </source>
</evidence>
<comment type="caution">
    <text evidence="3">The sequence shown here is derived from an EMBL/GenBank/DDBJ whole genome shotgun (WGS) entry which is preliminary data.</text>
</comment>
<sequence length="462" mass="53266">MASSKPNDVDKSVTLDDVRRIKNGGGEATALDNDQHSESSYTDSLDANSTDDKPKVKSRRKKKSRLPVPKDAPLSGPKTSNPTQRVNSPDSIEGERVEGENPCKDETVENGAYNCCSEATENRDKLSEKRCQRSHSTEEHGSKNSSRSSLSRRETIDLGETKTKCCAGQGLKEGKMDMFMNSNECILIPHPPGQPVHKDTITSRMRIEKAHNEHLESDKSALDYLTPFQRKEHAIKDLKREQRKLNKLLEERQMEIEQLREGLGKEARELLTTKDDKIEEVQKQFDDMEKKYEDLKRSYEESVKTVTNLEATVDDLKENITDINQKHEALYLEMYVKGQNAARYEREEEIEHMAGKANNKLFKKSKEQPDVNIKELLAKLNRTQEELAKWQSLRRQESYQESDKPETEAEATLRFLRDSFYHYMTDSKGQDDHMRAMIQIFNFTEVQKKKLTKCLLDRKSKT</sequence>
<name>A0AAN8GCS4_PATCE</name>
<protein>
    <recommendedName>
        <fullName evidence="5">GRIP domain-containing protein</fullName>
    </recommendedName>
</protein>
<evidence type="ECO:0000313" key="4">
    <source>
        <dbReference type="Proteomes" id="UP001347796"/>
    </source>
</evidence>
<feature type="compositionally biased region" description="Basic and acidic residues" evidence="2">
    <location>
        <begin position="93"/>
        <end position="107"/>
    </location>
</feature>
<dbReference type="EMBL" id="JAZGQO010000018">
    <property type="protein sequence ID" value="KAK6167591.1"/>
    <property type="molecule type" value="Genomic_DNA"/>
</dbReference>
<accession>A0AAN8GCS4</accession>
<feature type="compositionally biased region" description="Basic and acidic residues" evidence="2">
    <location>
        <begin position="7"/>
        <end position="20"/>
    </location>
</feature>
<proteinExistence type="predicted"/>
<feature type="compositionally biased region" description="Basic residues" evidence="2">
    <location>
        <begin position="56"/>
        <end position="65"/>
    </location>
</feature>
<reference evidence="3 4" key="1">
    <citation type="submission" date="2024-01" db="EMBL/GenBank/DDBJ databases">
        <title>The genome of the rayed Mediterranean limpet Patella caerulea (Linnaeus, 1758).</title>
        <authorList>
            <person name="Anh-Thu Weber A."/>
            <person name="Halstead-Nussloch G."/>
        </authorList>
    </citation>
    <scope>NUCLEOTIDE SEQUENCE [LARGE SCALE GENOMIC DNA]</scope>
    <source>
        <strain evidence="3">AATW-2023a</strain>
        <tissue evidence="3">Whole specimen</tissue>
    </source>
</reference>
<keyword evidence="1" id="KW-0175">Coiled coil</keyword>
<evidence type="ECO:0000256" key="1">
    <source>
        <dbReference type="SAM" id="Coils"/>
    </source>
</evidence>
<evidence type="ECO:0000256" key="2">
    <source>
        <dbReference type="SAM" id="MobiDB-lite"/>
    </source>
</evidence>
<organism evidence="3 4">
    <name type="scientific">Patella caerulea</name>
    <name type="common">Rayed Mediterranean limpet</name>
    <dbReference type="NCBI Taxonomy" id="87958"/>
    <lineage>
        <taxon>Eukaryota</taxon>
        <taxon>Metazoa</taxon>
        <taxon>Spiralia</taxon>
        <taxon>Lophotrochozoa</taxon>
        <taxon>Mollusca</taxon>
        <taxon>Gastropoda</taxon>
        <taxon>Patellogastropoda</taxon>
        <taxon>Patelloidea</taxon>
        <taxon>Patellidae</taxon>
        <taxon>Patella</taxon>
    </lineage>
</organism>
<feature type="coiled-coil region" evidence="1">
    <location>
        <begin position="228"/>
        <end position="333"/>
    </location>
</feature>
<keyword evidence="4" id="KW-1185">Reference proteome</keyword>
<feature type="compositionally biased region" description="Basic and acidic residues" evidence="2">
    <location>
        <begin position="120"/>
        <end position="142"/>
    </location>
</feature>
<feature type="compositionally biased region" description="Polar residues" evidence="2">
    <location>
        <begin position="77"/>
        <end position="90"/>
    </location>
</feature>
<feature type="region of interest" description="Disordered" evidence="2">
    <location>
        <begin position="1"/>
        <end position="156"/>
    </location>
</feature>
<evidence type="ECO:0000313" key="3">
    <source>
        <dbReference type="EMBL" id="KAK6167591.1"/>
    </source>
</evidence>
<dbReference type="Proteomes" id="UP001347796">
    <property type="component" value="Unassembled WGS sequence"/>
</dbReference>
<feature type="compositionally biased region" description="Polar residues" evidence="2">
    <location>
        <begin position="38"/>
        <end position="48"/>
    </location>
</feature>
<dbReference type="AlphaFoldDB" id="A0AAN8GCS4"/>